<sequence length="486" mass="55392">MVGGSRTPKFAQLGLSPGADEIQTEKIYASCHIDILQEWKRQLMLLTHVVHKYHKFCTLYHFRKYLKLKAKWTGKQAVSQCKVAPGYEIDTAATYSDEYSNRFILRDNTKCTWSTIITSKSISSRHTKNLKMNFLAPETQPVPPNTNQEGPRNALRHVKMLGLDDMSYAEHTPQLHPGQELRGNVQRLNVVWFSFGARINGTDQGSPFNPDTNITYGIIMGLYSDEQIQTHGTNLVMWENHMFYERTLHSINWTWHPVAHAIIQIDETLRFFQLIARLASIRVVEMSHSAGIMQMTTSKEMIPLAEALARDYTTDMVSLAMQSVQMAMCQTTLVSNMAILDDLVETINEIESIAPSTKELRPYLMAEINNLESRCNSSTLFVQGIQRNISFTQTAALFAMPVLNWEAKSYSEAMTDKFWLNRKDHEEGMKTCDEIDVGKAMMESKEPEKVPLKVDFEGNMAGTGYSRRHKWFSVHSSGKGGKQHYV</sequence>
<dbReference type="Proteomes" id="UP000283090">
    <property type="component" value="Unassembled WGS sequence"/>
</dbReference>
<name>A0A437ACD3_ARTFL</name>
<evidence type="ECO:0000313" key="2">
    <source>
        <dbReference type="Proteomes" id="UP000283090"/>
    </source>
</evidence>
<protein>
    <submittedName>
        <fullName evidence="1">Uncharacterized protein</fullName>
    </submittedName>
</protein>
<reference evidence="1 2" key="1">
    <citation type="submission" date="2019-01" db="EMBL/GenBank/DDBJ databases">
        <title>Intercellular communication is required for trap formation in the nematode-trapping fungus Duddingtonia flagrans.</title>
        <authorList>
            <person name="Youssar L."/>
            <person name="Wernet V."/>
            <person name="Hensel N."/>
            <person name="Hildebrandt H.-G."/>
            <person name="Fischer R."/>
        </authorList>
    </citation>
    <scope>NUCLEOTIDE SEQUENCE [LARGE SCALE GENOMIC DNA]</scope>
    <source>
        <strain evidence="1 2">CBS H-5679</strain>
    </source>
</reference>
<dbReference type="OrthoDB" id="2830640at2759"/>
<dbReference type="STRING" id="97331.A0A437ACD3"/>
<dbReference type="GeneID" id="93585256"/>
<evidence type="ECO:0000313" key="1">
    <source>
        <dbReference type="EMBL" id="RVD88771.1"/>
    </source>
</evidence>
<dbReference type="VEuPathDB" id="FungiDB:DFL_002945"/>
<accession>A0A437ACD3</accession>
<gene>
    <name evidence="1" type="ORF">DFL_002945</name>
</gene>
<keyword evidence="2" id="KW-1185">Reference proteome</keyword>
<dbReference type="RefSeq" id="XP_067494315.1">
    <property type="nucleotide sequence ID" value="XM_067631805.1"/>
</dbReference>
<proteinExistence type="predicted"/>
<comment type="caution">
    <text evidence="1">The sequence shown here is derived from an EMBL/GenBank/DDBJ whole genome shotgun (WGS) entry which is preliminary data.</text>
</comment>
<organism evidence="1 2">
    <name type="scientific">Arthrobotrys flagrans</name>
    <name type="common">Nematode-trapping fungus</name>
    <name type="synonym">Trichothecium flagrans</name>
    <dbReference type="NCBI Taxonomy" id="97331"/>
    <lineage>
        <taxon>Eukaryota</taxon>
        <taxon>Fungi</taxon>
        <taxon>Dikarya</taxon>
        <taxon>Ascomycota</taxon>
        <taxon>Pezizomycotina</taxon>
        <taxon>Orbiliomycetes</taxon>
        <taxon>Orbiliales</taxon>
        <taxon>Orbiliaceae</taxon>
        <taxon>Arthrobotrys</taxon>
    </lineage>
</organism>
<dbReference type="EMBL" id="SAEB01000003">
    <property type="protein sequence ID" value="RVD88771.1"/>
    <property type="molecule type" value="Genomic_DNA"/>
</dbReference>
<dbReference type="AlphaFoldDB" id="A0A437ACD3"/>